<evidence type="ECO:0000256" key="3">
    <source>
        <dbReference type="ARBA" id="ARBA00023163"/>
    </source>
</evidence>
<accession>A0A172Q7T6</accession>
<dbReference type="SMART" id="SM00450">
    <property type="entry name" value="RHOD"/>
    <property type="match status" value="1"/>
</dbReference>
<gene>
    <name evidence="6" type="ORF">A0O21_05390</name>
</gene>
<dbReference type="Pfam" id="PF00581">
    <property type="entry name" value="Rhodanese"/>
    <property type="match status" value="1"/>
</dbReference>
<dbReference type="Gene3D" id="1.10.10.10">
    <property type="entry name" value="Winged helix-like DNA-binding domain superfamily/Winged helix DNA-binding domain"/>
    <property type="match status" value="1"/>
</dbReference>
<dbReference type="GO" id="GO:0003677">
    <property type="term" value="F:DNA binding"/>
    <property type="evidence" value="ECO:0007669"/>
    <property type="project" value="UniProtKB-KW"/>
</dbReference>
<feature type="domain" description="Rhodanese" evidence="4">
    <location>
        <begin position="131"/>
        <end position="213"/>
    </location>
</feature>
<name>A0A172Q7T6_9STRE</name>
<dbReference type="PANTHER" id="PTHR43132:SF8">
    <property type="entry name" value="HTH-TYPE TRANSCRIPTIONAL REGULATOR KMTR"/>
    <property type="match status" value="1"/>
</dbReference>
<organism evidence="6 7">
    <name type="scientific">Streptococcus pantholopis</name>
    <dbReference type="NCBI Taxonomy" id="1811193"/>
    <lineage>
        <taxon>Bacteria</taxon>
        <taxon>Bacillati</taxon>
        <taxon>Bacillota</taxon>
        <taxon>Bacilli</taxon>
        <taxon>Lactobacillales</taxon>
        <taxon>Streptococcaceae</taxon>
        <taxon>Streptococcus</taxon>
    </lineage>
</organism>
<dbReference type="InterPro" id="IPR036873">
    <property type="entry name" value="Rhodanese-like_dom_sf"/>
</dbReference>
<dbReference type="RefSeq" id="WP_067062447.1">
    <property type="nucleotide sequence ID" value="NZ_CP014699.1"/>
</dbReference>
<dbReference type="InterPro" id="IPR001763">
    <property type="entry name" value="Rhodanese-like_dom"/>
</dbReference>
<keyword evidence="2" id="KW-0238">DNA-binding</keyword>
<dbReference type="InterPro" id="IPR011991">
    <property type="entry name" value="ArsR-like_HTH"/>
</dbReference>
<dbReference type="PRINTS" id="PR00778">
    <property type="entry name" value="HTHARSR"/>
</dbReference>
<dbReference type="SUPFAM" id="SSF52821">
    <property type="entry name" value="Rhodanese/Cell cycle control phosphatase"/>
    <property type="match status" value="1"/>
</dbReference>
<dbReference type="InterPro" id="IPR036388">
    <property type="entry name" value="WH-like_DNA-bd_sf"/>
</dbReference>
<evidence type="ECO:0000256" key="2">
    <source>
        <dbReference type="ARBA" id="ARBA00023125"/>
    </source>
</evidence>
<keyword evidence="3" id="KW-0804">Transcription</keyword>
<evidence type="ECO:0000256" key="1">
    <source>
        <dbReference type="ARBA" id="ARBA00023015"/>
    </source>
</evidence>
<dbReference type="AlphaFoldDB" id="A0A172Q7T6"/>
<dbReference type="NCBIfam" id="NF033788">
    <property type="entry name" value="HTH_metalloreg"/>
    <property type="match status" value="1"/>
</dbReference>
<evidence type="ECO:0000313" key="6">
    <source>
        <dbReference type="EMBL" id="AND79501.1"/>
    </source>
</evidence>
<evidence type="ECO:0000259" key="5">
    <source>
        <dbReference type="PROSITE" id="PS50987"/>
    </source>
</evidence>
<dbReference type="KEGG" id="spat:A0O21_05390"/>
<dbReference type="CDD" id="cd00158">
    <property type="entry name" value="RHOD"/>
    <property type="match status" value="1"/>
</dbReference>
<dbReference type="Gene3D" id="3.40.250.10">
    <property type="entry name" value="Rhodanese-like domain"/>
    <property type="match status" value="1"/>
</dbReference>
<reference evidence="6 7" key="1">
    <citation type="journal article" date="2016" name="Int. J. Syst. Evol. Microbiol.">
        <title>Streptococcuspantholopis sp. nov., isolated from faeces of the Tibetan antelope (Pantholops hodgsonii).</title>
        <authorList>
            <person name="Bai X."/>
            <person name="Xiong Y."/>
            <person name="Lu S."/>
            <person name="Jin D."/>
            <person name="Lai X."/>
            <person name="Yang J."/>
            <person name="Niu L."/>
            <person name="Hu S."/>
            <person name="Meng X."/>
            <person name="Pu J."/>
            <person name="Ye C."/>
            <person name="Xu J."/>
        </authorList>
    </citation>
    <scope>NUCLEOTIDE SEQUENCE [LARGE SCALE GENOMIC DNA]</scope>
    <source>
        <strain evidence="6 7">TA 26</strain>
    </source>
</reference>
<feature type="domain" description="HTH arsR-type" evidence="5">
    <location>
        <begin position="8"/>
        <end position="102"/>
    </location>
</feature>
<keyword evidence="1" id="KW-0805">Transcription regulation</keyword>
<reference evidence="7" key="2">
    <citation type="submission" date="2016-03" db="EMBL/GenBank/DDBJ databases">
        <title>Streptococcus antelopensis sp. nov., isolated from the feces of the Tibetan antelope (Pantholops hodgsonii) in Hoh Xil National Nature Reserve, Qinghai, China.</title>
        <authorList>
            <person name="Bai X."/>
        </authorList>
    </citation>
    <scope>NUCLEOTIDE SEQUENCE [LARGE SCALE GENOMIC DNA]</scope>
    <source>
        <strain evidence="7">TA 26</strain>
    </source>
</reference>
<protein>
    <submittedName>
        <fullName evidence="6">ArsR family transcriptional regulator</fullName>
    </submittedName>
</protein>
<proteinExistence type="predicted"/>
<keyword evidence="7" id="KW-1185">Reference proteome</keyword>
<dbReference type="PROSITE" id="PS50206">
    <property type="entry name" value="RHODANESE_3"/>
    <property type="match status" value="1"/>
</dbReference>
<dbReference type="OrthoDB" id="9800872at2"/>
<dbReference type="Proteomes" id="UP000077317">
    <property type="component" value="Chromosome"/>
</dbReference>
<dbReference type="InterPro" id="IPR036390">
    <property type="entry name" value="WH_DNA-bd_sf"/>
</dbReference>
<evidence type="ECO:0000313" key="7">
    <source>
        <dbReference type="Proteomes" id="UP000077317"/>
    </source>
</evidence>
<dbReference type="PANTHER" id="PTHR43132">
    <property type="entry name" value="ARSENICAL RESISTANCE OPERON REPRESSOR ARSR-RELATED"/>
    <property type="match status" value="1"/>
</dbReference>
<dbReference type="SMART" id="SM00418">
    <property type="entry name" value="HTH_ARSR"/>
    <property type="match status" value="1"/>
</dbReference>
<dbReference type="InterPro" id="IPR051011">
    <property type="entry name" value="Metal_resp_trans_reg"/>
</dbReference>
<dbReference type="SUPFAM" id="SSF46785">
    <property type="entry name" value="Winged helix' DNA-binding domain"/>
    <property type="match status" value="1"/>
</dbReference>
<dbReference type="Pfam" id="PF01022">
    <property type="entry name" value="HTH_5"/>
    <property type="match status" value="1"/>
</dbReference>
<dbReference type="CDD" id="cd00090">
    <property type="entry name" value="HTH_ARSR"/>
    <property type="match status" value="1"/>
</dbReference>
<dbReference type="GO" id="GO:0003700">
    <property type="term" value="F:DNA-binding transcription factor activity"/>
    <property type="evidence" value="ECO:0007669"/>
    <property type="project" value="InterPro"/>
</dbReference>
<dbReference type="InterPro" id="IPR001845">
    <property type="entry name" value="HTH_ArsR_DNA-bd_dom"/>
</dbReference>
<sequence>MEDRVSHYKNSLYGELAKMGKGLSNEKRIEILSLLMHAPKTVEVIANETGMSVANTSRHLQILKETCLVKTQRSGNFIIYALSSDAVAQLVLLLRDIGQEERAEIKQIETEHDQADGIPLLDLSAALMKSKSQDVMLLDLRPEDEYQVGHLPRAVNLPISDFSSQKTQLPMEKEIIVYCRGRFCANANLAAKELQDLGYRAYSLNSSYIDWKWSEY</sequence>
<dbReference type="PROSITE" id="PS50987">
    <property type="entry name" value="HTH_ARSR_2"/>
    <property type="match status" value="1"/>
</dbReference>
<dbReference type="EMBL" id="CP014699">
    <property type="protein sequence ID" value="AND79501.1"/>
    <property type="molecule type" value="Genomic_DNA"/>
</dbReference>
<evidence type="ECO:0000259" key="4">
    <source>
        <dbReference type="PROSITE" id="PS50206"/>
    </source>
</evidence>
<dbReference type="STRING" id="1811193.A0O21_05390"/>